<evidence type="ECO:0000256" key="1">
    <source>
        <dbReference type="SAM" id="MobiDB-lite"/>
    </source>
</evidence>
<dbReference type="Proteomes" id="UP000095762">
    <property type="component" value="Unassembled WGS sequence"/>
</dbReference>
<dbReference type="Pfam" id="PF01609">
    <property type="entry name" value="DDE_Tnp_1"/>
    <property type="match status" value="1"/>
</dbReference>
<dbReference type="GO" id="GO:0004803">
    <property type="term" value="F:transposase activity"/>
    <property type="evidence" value="ECO:0007669"/>
    <property type="project" value="InterPro"/>
</dbReference>
<dbReference type="PANTHER" id="PTHR34614:SF2">
    <property type="entry name" value="TRANSPOSASE IS4-LIKE DOMAIN-CONTAINING PROTEIN"/>
    <property type="match status" value="1"/>
</dbReference>
<gene>
    <name evidence="3" type="ORF">ERS852569_03027</name>
</gene>
<reference evidence="3 4" key="1">
    <citation type="submission" date="2015-09" db="EMBL/GenBank/DDBJ databases">
        <authorList>
            <consortium name="Pathogen Informatics"/>
        </authorList>
    </citation>
    <scope>NUCLEOTIDE SEQUENCE [LARGE SCALE GENOMIC DNA]</scope>
    <source>
        <strain evidence="3 4">2789STDY5834957</strain>
    </source>
</reference>
<dbReference type="GO" id="GO:0003677">
    <property type="term" value="F:DNA binding"/>
    <property type="evidence" value="ECO:0007669"/>
    <property type="project" value="InterPro"/>
</dbReference>
<dbReference type="EMBL" id="CZBP01000028">
    <property type="protein sequence ID" value="CUQ30982.1"/>
    <property type="molecule type" value="Genomic_DNA"/>
</dbReference>
<feature type="domain" description="Transposase IS4-like" evidence="2">
    <location>
        <begin position="37"/>
        <end position="199"/>
    </location>
</feature>
<feature type="region of interest" description="Disordered" evidence="1">
    <location>
        <begin position="1"/>
        <end position="34"/>
    </location>
</feature>
<name>A0A174V8S1_9FIRM</name>
<dbReference type="InterPro" id="IPR002559">
    <property type="entry name" value="Transposase_11"/>
</dbReference>
<proteinExistence type="predicted"/>
<evidence type="ECO:0000259" key="2">
    <source>
        <dbReference type="Pfam" id="PF01609"/>
    </source>
</evidence>
<accession>A0A174V8S1</accession>
<evidence type="ECO:0000313" key="3">
    <source>
        <dbReference type="EMBL" id="CUQ30982.1"/>
    </source>
</evidence>
<sequence>MDTFDDNGNPIDKKGNPTELKYRKQEPEKNHRPDPIVKMGLLMGKNGIPLAFDLFPGNESEKVHMRPIINRVKNEFNSGRIIFVADRGLNTSDNIYFLNGDNKGDYNPRDGYVYGQLVRGADAGSGAYVRNIAFDKATGEIVEGRELTLDTEKITEEEKYDGYYSVVTSELNMSDYEIRDTYRGLARIEETFKISKTEFESRPVFVWTNEHIPVRLL</sequence>
<dbReference type="PANTHER" id="PTHR34614">
    <property type="match status" value="1"/>
</dbReference>
<protein>
    <submittedName>
        <fullName evidence="3">Transposase</fullName>
    </submittedName>
</protein>
<organism evidence="3 4">
    <name type="scientific">Blautia obeum</name>
    <dbReference type="NCBI Taxonomy" id="40520"/>
    <lineage>
        <taxon>Bacteria</taxon>
        <taxon>Bacillati</taxon>
        <taxon>Bacillota</taxon>
        <taxon>Clostridia</taxon>
        <taxon>Lachnospirales</taxon>
        <taxon>Lachnospiraceae</taxon>
        <taxon>Blautia</taxon>
    </lineage>
</organism>
<evidence type="ECO:0000313" key="4">
    <source>
        <dbReference type="Proteomes" id="UP000095762"/>
    </source>
</evidence>
<feature type="compositionally biased region" description="Basic and acidic residues" evidence="1">
    <location>
        <begin position="11"/>
        <end position="34"/>
    </location>
</feature>
<dbReference type="GO" id="GO:0006313">
    <property type="term" value="P:DNA transposition"/>
    <property type="evidence" value="ECO:0007669"/>
    <property type="project" value="InterPro"/>
</dbReference>
<dbReference type="AlphaFoldDB" id="A0A174V8S1"/>